<dbReference type="PANTHER" id="PTHR32370">
    <property type="entry name" value="OS12G0117600 PROTEIN"/>
    <property type="match status" value="1"/>
</dbReference>
<sequence>MKAALCMDSGDMVKGQLIRRIGQQLEGASINDLLILTAEGGTVLDVDTIKNIVEEFLMQDWSNDIDSPEEAQEVLELRRPGILSDASKLMVEKLTDAYLAEIAKDHNLPLSKFVELANMVSGIPRPAHDGLYCAIDIYLKVRMAASSGCSTPDPHRSIRDLNYDFRGSSRSATTNPEEELDPAATAEELRALKRELASSRLSTGMATIERNGE</sequence>
<dbReference type="UniPathway" id="UPA00143"/>
<dbReference type="PROSITE" id="PS51649">
    <property type="entry name" value="NPH3"/>
    <property type="match status" value="1"/>
</dbReference>
<dbReference type="EMBL" id="JAAARO010000018">
    <property type="protein sequence ID" value="KAF5731843.1"/>
    <property type="molecule type" value="Genomic_DNA"/>
</dbReference>
<comment type="caution">
    <text evidence="4">The sequence shown here is derived from an EMBL/GenBank/DDBJ whole genome shotgun (WGS) entry which is preliminary data.</text>
</comment>
<dbReference type="GO" id="GO:0016567">
    <property type="term" value="P:protein ubiquitination"/>
    <property type="evidence" value="ECO:0007669"/>
    <property type="project" value="UniProtKB-UniPathway"/>
</dbReference>
<proteinExistence type="inferred from homology"/>
<feature type="domain" description="NPH3" evidence="3">
    <location>
        <begin position="1"/>
        <end position="193"/>
    </location>
</feature>
<evidence type="ECO:0000313" key="4">
    <source>
        <dbReference type="EMBL" id="KAF5731843.1"/>
    </source>
</evidence>
<evidence type="ECO:0000256" key="1">
    <source>
        <dbReference type="ARBA" id="ARBA00022786"/>
    </source>
</evidence>
<dbReference type="InParanoid" id="A0A7J7CCI9"/>
<evidence type="ECO:0000256" key="2">
    <source>
        <dbReference type="PROSITE-ProRule" id="PRU00982"/>
    </source>
</evidence>
<keyword evidence="5" id="KW-1185">Reference proteome</keyword>
<comment type="similarity">
    <text evidence="2">Belongs to the NPH3 family.</text>
</comment>
<reference evidence="4 5" key="1">
    <citation type="journal article" date="2020" name="Nat. Commun.">
        <title>Genome of Tripterygium wilfordii and identification of cytochrome P450 involved in triptolide biosynthesis.</title>
        <authorList>
            <person name="Tu L."/>
            <person name="Su P."/>
            <person name="Zhang Z."/>
            <person name="Gao L."/>
            <person name="Wang J."/>
            <person name="Hu T."/>
            <person name="Zhou J."/>
            <person name="Zhang Y."/>
            <person name="Zhao Y."/>
            <person name="Liu Y."/>
            <person name="Song Y."/>
            <person name="Tong Y."/>
            <person name="Lu Y."/>
            <person name="Yang J."/>
            <person name="Xu C."/>
            <person name="Jia M."/>
            <person name="Peters R.J."/>
            <person name="Huang L."/>
            <person name="Gao W."/>
        </authorList>
    </citation>
    <scope>NUCLEOTIDE SEQUENCE [LARGE SCALE GENOMIC DNA]</scope>
    <source>
        <strain evidence="5">cv. XIE 37</strain>
        <tissue evidence="4">Leaf</tissue>
    </source>
</reference>
<accession>A0A7J7CCI9</accession>
<dbReference type="Proteomes" id="UP000593562">
    <property type="component" value="Unassembled WGS sequence"/>
</dbReference>
<name>A0A7J7CCI9_TRIWF</name>
<protein>
    <recommendedName>
        <fullName evidence="3">NPH3 domain-containing protein</fullName>
    </recommendedName>
</protein>
<dbReference type="InterPro" id="IPR027356">
    <property type="entry name" value="NPH3_dom"/>
</dbReference>
<dbReference type="AlphaFoldDB" id="A0A7J7CCI9"/>
<evidence type="ECO:0000313" key="5">
    <source>
        <dbReference type="Proteomes" id="UP000593562"/>
    </source>
</evidence>
<evidence type="ECO:0000259" key="3">
    <source>
        <dbReference type="PROSITE" id="PS51649"/>
    </source>
</evidence>
<gene>
    <name evidence="4" type="ORF">HS088_TW18G00528</name>
</gene>
<keyword evidence="1" id="KW-0833">Ubl conjugation pathway</keyword>
<dbReference type="Pfam" id="PF03000">
    <property type="entry name" value="NPH3"/>
    <property type="match status" value="1"/>
</dbReference>
<organism evidence="4 5">
    <name type="scientific">Tripterygium wilfordii</name>
    <name type="common">Thunder God vine</name>
    <dbReference type="NCBI Taxonomy" id="458696"/>
    <lineage>
        <taxon>Eukaryota</taxon>
        <taxon>Viridiplantae</taxon>
        <taxon>Streptophyta</taxon>
        <taxon>Embryophyta</taxon>
        <taxon>Tracheophyta</taxon>
        <taxon>Spermatophyta</taxon>
        <taxon>Magnoliopsida</taxon>
        <taxon>eudicotyledons</taxon>
        <taxon>Gunneridae</taxon>
        <taxon>Pentapetalae</taxon>
        <taxon>rosids</taxon>
        <taxon>fabids</taxon>
        <taxon>Celastrales</taxon>
        <taxon>Celastraceae</taxon>
        <taxon>Tripterygium</taxon>
    </lineage>
</organism>
<dbReference type="InterPro" id="IPR043454">
    <property type="entry name" value="NPH3/RPT2-like"/>
</dbReference>